<keyword evidence="2" id="KW-0560">Oxidoreductase</keyword>
<keyword evidence="4" id="KW-1185">Reference proteome</keyword>
<sequence length="210" mass="23539">MKRYMQQAIDERRQQPKDDLLGLIVRGKGDGDTLSNSQMMALCFNLLTGGLETTSFFFSNALRLLAERPDVYAQLRAGRSLLPKFIDEVLRYDGPVRGLPRIVMQDIELSGVRIEKGACVLLLVASANRDETEFPEPDRFDLQRERTGISFGYGSHYCIGAFLAKLEAQAGLEALLDRFSGFQALSERVVWNRSLITSGPETMPVRFLTA</sequence>
<dbReference type="Proteomes" id="UP000182719">
    <property type="component" value="Unassembled WGS sequence"/>
</dbReference>
<dbReference type="SUPFAM" id="SSF48264">
    <property type="entry name" value="Cytochrome P450"/>
    <property type="match status" value="1"/>
</dbReference>
<evidence type="ECO:0000256" key="2">
    <source>
        <dbReference type="RuleBase" id="RU000461"/>
    </source>
</evidence>
<dbReference type="Pfam" id="PF00067">
    <property type="entry name" value="p450"/>
    <property type="match status" value="1"/>
</dbReference>
<evidence type="ECO:0008006" key="5">
    <source>
        <dbReference type="Google" id="ProtNLM"/>
    </source>
</evidence>
<dbReference type="InterPro" id="IPR017972">
    <property type="entry name" value="Cyt_P450_CS"/>
</dbReference>
<dbReference type="GO" id="GO:0005506">
    <property type="term" value="F:iron ion binding"/>
    <property type="evidence" value="ECO:0007669"/>
    <property type="project" value="InterPro"/>
</dbReference>
<dbReference type="PROSITE" id="PS00086">
    <property type="entry name" value="CYTOCHROME_P450"/>
    <property type="match status" value="1"/>
</dbReference>
<dbReference type="PRINTS" id="PR00385">
    <property type="entry name" value="P450"/>
</dbReference>
<evidence type="ECO:0000256" key="1">
    <source>
        <dbReference type="ARBA" id="ARBA00010617"/>
    </source>
</evidence>
<name>A0A1H7X6N2_STIAU</name>
<organism evidence="3 4">
    <name type="scientific">Stigmatella aurantiaca</name>
    <dbReference type="NCBI Taxonomy" id="41"/>
    <lineage>
        <taxon>Bacteria</taxon>
        <taxon>Pseudomonadati</taxon>
        <taxon>Myxococcota</taxon>
        <taxon>Myxococcia</taxon>
        <taxon>Myxococcales</taxon>
        <taxon>Cystobacterineae</taxon>
        <taxon>Archangiaceae</taxon>
        <taxon>Stigmatella</taxon>
    </lineage>
</organism>
<protein>
    <recommendedName>
        <fullName evidence="5">Cytochrome P450</fullName>
    </recommendedName>
</protein>
<evidence type="ECO:0000313" key="3">
    <source>
        <dbReference type="EMBL" id="SEM29480.1"/>
    </source>
</evidence>
<keyword evidence="2" id="KW-0479">Metal-binding</keyword>
<dbReference type="GO" id="GO:0016705">
    <property type="term" value="F:oxidoreductase activity, acting on paired donors, with incorporation or reduction of molecular oxygen"/>
    <property type="evidence" value="ECO:0007669"/>
    <property type="project" value="InterPro"/>
</dbReference>
<evidence type="ECO:0000313" key="4">
    <source>
        <dbReference type="Proteomes" id="UP000182719"/>
    </source>
</evidence>
<dbReference type="InterPro" id="IPR001128">
    <property type="entry name" value="Cyt_P450"/>
</dbReference>
<dbReference type="PANTHER" id="PTHR46696">
    <property type="entry name" value="P450, PUTATIVE (EUROFUNG)-RELATED"/>
    <property type="match status" value="1"/>
</dbReference>
<proteinExistence type="inferred from homology"/>
<dbReference type="InterPro" id="IPR036396">
    <property type="entry name" value="Cyt_P450_sf"/>
</dbReference>
<dbReference type="RefSeq" id="WP_245768784.1">
    <property type="nucleotide sequence ID" value="NZ_FOAP01000014.1"/>
</dbReference>
<comment type="similarity">
    <text evidence="1 2">Belongs to the cytochrome P450 family.</text>
</comment>
<keyword evidence="2" id="KW-0503">Monooxygenase</keyword>
<gene>
    <name evidence="3" type="ORF">SAMN05444354_114124</name>
</gene>
<dbReference type="PANTHER" id="PTHR46696:SF1">
    <property type="entry name" value="CYTOCHROME P450 YJIB-RELATED"/>
    <property type="match status" value="1"/>
</dbReference>
<dbReference type="GO" id="GO:0020037">
    <property type="term" value="F:heme binding"/>
    <property type="evidence" value="ECO:0007669"/>
    <property type="project" value="InterPro"/>
</dbReference>
<reference evidence="4" key="1">
    <citation type="submission" date="2016-10" db="EMBL/GenBank/DDBJ databases">
        <authorList>
            <person name="Varghese N."/>
            <person name="Submissions S."/>
        </authorList>
    </citation>
    <scope>NUCLEOTIDE SEQUENCE [LARGE SCALE GENOMIC DNA]</scope>
    <source>
        <strain evidence="4">DSM 17044</strain>
    </source>
</reference>
<accession>A0A1H7X6N2</accession>
<dbReference type="InterPro" id="IPR002397">
    <property type="entry name" value="Cyt_P450_B"/>
</dbReference>
<dbReference type="PRINTS" id="PR00359">
    <property type="entry name" value="BP450"/>
</dbReference>
<keyword evidence="2" id="KW-0408">Iron</keyword>
<dbReference type="Gene3D" id="1.10.630.10">
    <property type="entry name" value="Cytochrome P450"/>
    <property type="match status" value="1"/>
</dbReference>
<dbReference type="GO" id="GO:0004497">
    <property type="term" value="F:monooxygenase activity"/>
    <property type="evidence" value="ECO:0007669"/>
    <property type="project" value="UniProtKB-KW"/>
</dbReference>
<dbReference type="EMBL" id="FOAP01000014">
    <property type="protein sequence ID" value="SEM29480.1"/>
    <property type="molecule type" value="Genomic_DNA"/>
</dbReference>
<keyword evidence="2" id="KW-0349">Heme</keyword>
<dbReference type="AlphaFoldDB" id="A0A1H7X6N2"/>